<feature type="domain" description="FBA" evidence="2">
    <location>
        <begin position="316"/>
        <end position="493"/>
    </location>
</feature>
<comment type="caution">
    <text evidence="3">The sequence shown here is derived from an EMBL/GenBank/DDBJ whole genome shotgun (WGS) entry which is preliminary data.</text>
</comment>
<dbReference type="PROSITE" id="PS51114">
    <property type="entry name" value="FBA"/>
    <property type="match status" value="2"/>
</dbReference>
<dbReference type="GO" id="GO:0036503">
    <property type="term" value="P:ERAD pathway"/>
    <property type="evidence" value="ECO:0007669"/>
    <property type="project" value="TreeGrafter"/>
</dbReference>
<dbReference type="InterPro" id="IPR007397">
    <property type="entry name" value="F-box-assoc_dom"/>
</dbReference>
<sequence>MGGSSSEPVVNEVRGAAVEAICDMHDSESSLLSRHRCGFATGLSSQNPNLLSNPDASEGLSHWEVDNGGNGWDVVETECCRVGARSHSKAFVSSFDWCAKWQVVDLWAKGYSQEYLDSEQPEIYVSDWFAPNPEFGGMYKIHVQLLSMDRRRVIDEYEEGPISLSSGSHHHYRQVSHTFRRYGPGVRFVHFLHKGKDVLFWRGHFGARITNSSVRVKSSEAYEIRAVRRSTSLSLSRSPSNITLWMDLNPLMDEVLLHILSFVSAQDLLLHCRCVSRRWRSLVDTPTLWLLKCKREKRLELLEISRLQLDIPWGLVYIKKPFSRNLLRNPCGQEGMRYWHARNGGHDWSVEDNRIHLDGAEAQTCFVSTYFWCEKWQIIDLLHEGLWQELLDHHKPEICISDWYAGREDCGCEYEISVKLLASDRERVIDEYNLRPPPIPQWNNQHHHQVSHVFRNYSRGVRYVKFFNRGKDTQFWAGHYGARITNSSVTVKIHW</sequence>
<dbReference type="Proteomes" id="UP001066276">
    <property type="component" value="Chromosome 9"/>
</dbReference>
<dbReference type="PANTHER" id="PTHR12125:SF9">
    <property type="entry name" value="F-BOX ONLY PROTEIN 27"/>
    <property type="match status" value="1"/>
</dbReference>
<evidence type="ECO:0000313" key="3">
    <source>
        <dbReference type="EMBL" id="KAJ1109092.1"/>
    </source>
</evidence>
<dbReference type="SUPFAM" id="SSF81383">
    <property type="entry name" value="F-box domain"/>
    <property type="match status" value="1"/>
</dbReference>
<evidence type="ECO:0000259" key="1">
    <source>
        <dbReference type="PROSITE" id="PS50181"/>
    </source>
</evidence>
<dbReference type="FunFam" id="2.60.120.260:FF:000012">
    <property type="entry name" value="F-box only protein 2"/>
    <property type="match status" value="2"/>
</dbReference>
<dbReference type="AlphaFoldDB" id="A0AAV7MZJ7"/>
<evidence type="ECO:0008006" key="5">
    <source>
        <dbReference type="Google" id="ProtNLM"/>
    </source>
</evidence>
<proteinExistence type="predicted"/>
<dbReference type="Gene3D" id="1.20.1280.50">
    <property type="match status" value="1"/>
</dbReference>
<dbReference type="GO" id="GO:0031146">
    <property type="term" value="P:SCF-dependent proteasomal ubiquitin-dependent protein catabolic process"/>
    <property type="evidence" value="ECO:0007669"/>
    <property type="project" value="TreeGrafter"/>
</dbReference>
<protein>
    <recommendedName>
        <fullName evidence="5">F-box only protein 27-like</fullName>
    </recommendedName>
</protein>
<dbReference type="InterPro" id="IPR001810">
    <property type="entry name" value="F-box_dom"/>
</dbReference>
<dbReference type="Pfam" id="PF00646">
    <property type="entry name" value="F-box"/>
    <property type="match status" value="1"/>
</dbReference>
<feature type="domain" description="FBA" evidence="2">
    <location>
        <begin position="40"/>
        <end position="218"/>
    </location>
</feature>
<dbReference type="Pfam" id="PF04300">
    <property type="entry name" value="FBA"/>
    <property type="match status" value="2"/>
</dbReference>
<evidence type="ECO:0000313" key="4">
    <source>
        <dbReference type="Proteomes" id="UP001066276"/>
    </source>
</evidence>
<dbReference type="GO" id="GO:0061630">
    <property type="term" value="F:ubiquitin protein ligase activity"/>
    <property type="evidence" value="ECO:0007669"/>
    <property type="project" value="TreeGrafter"/>
</dbReference>
<dbReference type="InterPro" id="IPR008979">
    <property type="entry name" value="Galactose-bd-like_sf"/>
</dbReference>
<dbReference type="EMBL" id="JANPWB010000013">
    <property type="protein sequence ID" value="KAJ1109092.1"/>
    <property type="molecule type" value="Genomic_DNA"/>
</dbReference>
<dbReference type="InterPro" id="IPR039752">
    <property type="entry name" value="F-box_only"/>
</dbReference>
<feature type="domain" description="F-box" evidence="1">
    <location>
        <begin position="245"/>
        <end position="292"/>
    </location>
</feature>
<name>A0AAV7MZJ7_PLEWA</name>
<dbReference type="GO" id="GO:0019005">
    <property type="term" value="C:SCF ubiquitin ligase complex"/>
    <property type="evidence" value="ECO:0007669"/>
    <property type="project" value="TreeGrafter"/>
</dbReference>
<organism evidence="3 4">
    <name type="scientific">Pleurodeles waltl</name>
    <name type="common">Iberian ribbed newt</name>
    <dbReference type="NCBI Taxonomy" id="8319"/>
    <lineage>
        <taxon>Eukaryota</taxon>
        <taxon>Metazoa</taxon>
        <taxon>Chordata</taxon>
        <taxon>Craniata</taxon>
        <taxon>Vertebrata</taxon>
        <taxon>Euteleostomi</taxon>
        <taxon>Amphibia</taxon>
        <taxon>Batrachia</taxon>
        <taxon>Caudata</taxon>
        <taxon>Salamandroidea</taxon>
        <taxon>Salamandridae</taxon>
        <taxon>Pleurodelinae</taxon>
        <taxon>Pleurodeles</taxon>
    </lineage>
</organism>
<dbReference type="Gene3D" id="2.60.120.260">
    <property type="entry name" value="Galactose-binding domain-like"/>
    <property type="match status" value="2"/>
</dbReference>
<gene>
    <name evidence="3" type="ORF">NDU88_006458</name>
</gene>
<dbReference type="InterPro" id="IPR036047">
    <property type="entry name" value="F-box-like_dom_sf"/>
</dbReference>
<dbReference type="SMART" id="SM01198">
    <property type="entry name" value="FBA"/>
    <property type="match status" value="2"/>
</dbReference>
<keyword evidence="4" id="KW-1185">Reference proteome</keyword>
<evidence type="ECO:0000259" key="2">
    <source>
        <dbReference type="PROSITE" id="PS51114"/>
    </source>
</evidence>
<accession>A0AAV7MZJ7</accession>
<dbReference type="GO" id="GO:0006516">
    <property type="term" value="P:glycoprotein catabolic process"/>
    <property type="evidence" value="ECO:0007669"/>
    <property type="project" value="TreeGrafter"/>
</dbReference>
<dbReference type="PANTHER" id="PTHR12125">
    <property type="entry name" value="F-BOX ONLY PROTEIN 6-LIKE PROTEIN"/>
    <property type="match status" value="1"/>
</dbReference>
<dbReference type="SUPFAM" id="SSF49785">
    <property type="entry name" value="Galactose-binding domain-like"/>
    <property type="match status" value="2"/>
</dbReference>
<dbReference type="GO" id="GO:0005737">
    <property type="term" value="C:cytoplasm"/>
    <property type="evidence" value="ECO:0007669"/>
    <property type="project" value="UniProtKB-ARBA"/>
</dbReference>
<reference evidence="3" key="1">
    <citation type="journal article" date="2022" name="bioRxiv">
        <title>Sequencing and chromosome-scale assembly of the giantPleurodeles waltlgenome.</title>
        <authorList>
            <person name="Brown T."/>
            <person name="Elewa A."/>
            <person name="Iarovenko S."/>
            <person name="Subramanian E."/>
            <person name="Araus A.J."/>
            <person name="Petzold A."/>
            <person name="Susuki M."/>
            <person name="Suzuki K.-i.T."/>
            <person name="Hayashi T."/>
            <person name="Toyoda A."/>
            <person name="Oliveira C."/>
            <person name="Osipova E."/>
            <person name="Leigh N.D."/>
            <person name="Simon A."/>
            <person name="Yun M.H."/>
        </authorList>
    </citation>
    <scope>NUCLEOTIDE SEQUENCE</scope>
    <source>
        <strain evidence="3">20211129_DDA</strain>
        <tissue evidence="3">Liver</tissue>
    </source>
</reference>
<dbReference type="SMART" id="SM00256">
    <property type="entry name" value="FBOX"/>
    <property type="match status" value="1"/>
</dbReference>
<dbReference type="PROSITE" id="PS50181">
    <property type="entry name" value="FBOX"/>
    <property type="match status" value="1"/>
</dbReference>